<feature type="compositionally biased region" description="Basic and acidic residues" evidence="1">
    <location>
        <begin position="1"/>
        <end position="23"/>
    </location>
</feature>
<feature type="compositionally biased region" description="Basic and acidic residues" evidence="1">
    <location>
        <begin position="322"/>
        <end position="335"/>
    </location>
</feature>
<accession>A0A6J4K6P7</accession>
<feature type="compositionally biased region" description="Basic residues" evidence="1">
    <location>
        <begin position="122"/>
        <end position="145"/>
    </location>
</feature>
<reference evidence="2" key="1">
    <citation type="submission" date="2020-02" db="EMBL/GenBank/DDBJ databases">
        <authorList>
            <person name="Meier V. D."/>
        </authorList>
    </citation>
    <scope>NUCLEOTIDE SEQUENCE</scope>
    <source>
        <strain evidence="2">AVDCRST_MAG89</strain>
    </source>
</reference>
<feature type="compositionally biased region" description="Basic and acidic residues" evidence="1">
    <location>
        <begin position="146"/>
        <end position="175"/>
    </location>
</feature>
<feature type="region of interest" description="Disordered" evidence="1">
    <location>
        <begin position="1"/>
        <end position="254"/>
    </location>
</feature>
<proteinExistence type="predicted"/>
<dbReference type="EMBL" id="CADCTV010000038">
    <property type="protein sequence ID" value="CAA9296456.1"/>
    <property type="molecule type" value="Genomic_DNA"/>
</dbReference>
<gene>
    <name evidence="2" type="ORF">AVDCRST_MAG89-161</name>
</gene>
<dbReference type="GO" id="GO:0016787">
    <property type="term" value="F:hydrolase activity"/>
    <property type="evidence" value="ECO:0007669"/>
    <property type="project" value="UniProtKB-KW"/>
</dbReference>
<feature type="region of interest" description="Disordered" evidence="1">
    <location>
        <begin position="284"/>
        <end position="357"/>
    </location>
</feature>
<feature type="non-terminal residue" evidence="2">
    <location>
        <position position="357"/>
    </location>
</feature>
<sequence length="357" mass="39387">GDGRIPASRKRDQERAARRDRAVRGRAPGGAGGLGARGEGRHRARLRPDGHHGQRDARDHQLGNGRIGDRAGAEPGRRQHRRGDPGRLDAASRGRPGTPHGPRARHPRGPRVPGPRGEPAGRAHRRQGPHPRRHPPPGRHRGPRHRAAEARGRAHADGRQGHRRADPHRARPARADHRRPRHGQDGHRHRHHHQPEGPGRRLRVRRHRPEGLDGGGRGQPPVERRRHGLHHRRRGDGVGPGPHAVHRAVRGHRAGRVLHVHQERRGQGHAHPLRVRRPFQAGRGLPADVAGAAPPPGARGVPGRRVLPALAPPRARGQAVGRDGRRVADRASHHRDAGRRRVGVHPDQRDLHHGRAD</sequence>
<feature type="compositionally biased region" description="Basic and acidic residues" evidence="1">
    <location>
        <begin position="38"/>
        <end position="92"/>
    </location>
</feature>
<feature type="compositionally biased region" description="Basic residues" evidence="1">
    <location>
        <begin position="224"/>
        <end position="234"/>
    </location>
</feature>
<evidence type="ECO:0000256" key="1">
    <source>
        <dbReference type="SAM" id="MobiDB-lite"/>
    </source>
</evidence>
<feature type="compositionally biased region" description="Basic residues" evidence="1">
    <location>
        <begin position="176"/>
        <end position="193"/>
    </location>
</feature>
<name>A0A6J4K6P7_9BACT</name>
<organism evidence="2">
    <name type="scientific">uncultured Gemmatimonadota bacterium</name>
    <dbReference type="NCBI Taxonomy" id="203437"/>
    <lineage>
        <taxon>Bacteria</taxon>
        <taxon>Pseudomonadati</taxon>
        <taxon>Gemmatimonadota</taxon>
        <taxon>environmental samples</taxon>
    </lineage>
</organism>
<feature type="compositionally biased region" description="Gly residues" evidence="1">
    <location>
        <begin position="27"/>
        <end position="37"/>
    </location>
</feature>
<dbReference type="EC" id="3.6.3.14" evidence="2"/>
<feature type="compositionally biased region" description="Basic and acidic residues" evidence="1">
    <location>
        <begin position="344"/>
        <end position="357"/>
    </location>
</feature>
<protein>
    <submittedName>
        <fullName evidence="2">ATP synthase alpha chain</fullName>
        <ecNumber evidence="2">3.6.3.14</ecNumber>
    </submittedName>
</protein>
<feature type="compositionally biased region" description="Low complexity" evidence="1">
    <location>
        <begin position="284"/>
        <end position="308"/>
    </location>
</feature>
<keyword evidence="2" id="KW-0378">Hydrolase</keyword>
<feature type="non-terminal residue" evidence="2">
    <location>
        <position position="1"/>
    </location>
</feature>
<evidence type="ECO:0000313" key="2">
    <source>
        <dbReference type="EMBL" id="CAA9296456.1"/>
    </source>
</evidence>
<dbReference type="AlphaFoldDB" id="A0A6J4K6P7"/>
<feature type="compositionally biased region" description="Basic residues" evidence="1">
    <location>
        <begin position="244"/>
        <end position="254"/>
    </location>
</feature>